<dbReference type="AlphaFoldDB" id="T1KGM1"/>
<evidence type="ECO:0000256" key="4">
    <source>
        <dbReference type="ARBA" id="ARBA00023254"/>
    </source>
</evidence>
<dbReference type="KEGG" id="tut:107363917"/>
<dbReference type="InterPro" id="IPR017907">
    <property type="entry name" value="Znf_RING_CS"/>
</dbReference>
<proteinExistence type="predicted"/>
<gene>
    <name evidence="7" type="primary">107363917</name>
</gene>
<evidence type="ECO:0000256" key="1">
    <source>
        <dbReference type="ARBA" id="ARBA00022723"/>
    </source>
</evidence>
<dbReference type="GO" id="GO:0000795">
    <property type="term" value="C:synaptonemal complex"/>
    <property type="evidence" value="ECO:0007669"/>
    <property type="project" value="InterPro"/>
</dbReference>
<dbReference type="Pfam" id="PF14634">
    <property type="entry name" value="zf-RING_5"/>
    <property type="match status" value="1"/>
</dbReference>
<keyword evidence="8" id="KW-1185">Reference proteome</keyword>
<dbReference type="eggNOG" id="KOG4739">
    <property type="taxonomic scope" value="Eukaryota"/>
</dbReference>
<dbReference type="GO" id="GO:0016925">
    <property type="term" value="P:protein sumoylation"/>
    <property type="evidence" value="ECO:0007669"/>
    <property type="project" value="TreeGrafter"/>
</dbReference>
<dbReference type="HOGENOM" id="CLU_824710_0_0_1"/>
<evidence type="ECO:0000256" key="5">
    <source>
        <dbReference type="PROSITE-ProRule" id="PRU00175"/>
    </source>
</evidence>
<dbReference type="InterPro" id="IPR001841">
    <property type="entry name" value="Znf_RING"/>
</dbReference>
<dbReference type="SUPFAM" id="SSF57850">
    <property type="entry name" value="RING/U-box"/>
    <property type="match status" value="1"/>
</dbReference>
<dbReference type="Gene3D" id="3.30.40.10">
    <property type="entry name" value="Zinc/RING finger domain, C3HC4 (zinc finger)"/>
    <property type="match status" value="1"/>
</dbReference>
<dbReference type="STRING" id="32264.T1KGM1"/>
<accession>T1KGM1</accession>
<organism evidence="7 8">
    <name type="scientific">Tetranychus urticae</name>
    <name type="common">Two-spotted spider mite</name>
    <dbReference type="NCBI Taxonomy" id="32264"/>
    <lineage>
        <taxon>Eukaryota</taxon>
        <taxon>Metazoa</taxon>
        <taxon>Ecdysozoa</taxon>
        <taxon>Arthropoda</taxon>
        <taxon>Chelicerata</taxon>
        <taxon>Arachnida</taxon>
        <taxon>Acari</taxon>
        <taxon>Acariformes</taxon>
        <taxon>Trombidiformes</taxon>
        <taxon>Prostigmata</taxon>
        <taxon>Eleutherengona</taxon>
        <taxon>Raphignathae</taxon>
        <taxon>Tetranychoidea</taxon>
        <taxon>Tetranychidae</taxon>
        <taxon>Tetranychus</taxon>
    </lineage>
</organism>
<evidence type="ECO:0000313" key="8">
    <source>
        <dbReference type="Proteomes" id="UP000015104"/>
    </source>
</evidence>
<reference evidence="8" key="1">
    <citation type="submission" date="2011-08" db="EMBL/GenBank/DDBJ databases">
        <authorList>
            <person name="Rombauts S."/>
        </authorList>
    </citation>
    <scope>NUCLEOTIDE SEQUENCE</scope>
    <source>
        <strain evidence="8">London</strain>
    </source>
</reference>
<keyword evidence="3" id="KW-0862">Zinc</keyword>
<keyword evidence="1" id="KW-0479">Metal-binding</keyword>
<name>T1KGM1_TETUR</name>
<dbReference type="EMBL" id="CAEY01000067">
    <property type="status" value="NOT_ANNOTATED_CDS"/>
    <property type="molecule type" value="Genomic_DNA"/>
</dbReference>
<feature type="domain" description="RING-type" evidence="6">
    <location>
        <begin position="6"/>
        <end position="45"/>
    </location>
</feature>
<dbReference type="OMA" id="FCNGCYT"/>
<evidence type="ECO:0000256" key="3">
    <source>
        <dbReference type="ARBA" id="ARBA00022833"/>
    </source>
</evidence>
<dbReference type="InterPro" id="IPR042123">
    <property type="entry name" value="Zip3/RNF212-like"/>
</dbReference>
<keyword evidence="4" id="KW-0469">Meiosis</keyword>
<protein>
    <recommendedName>
        <fullName evidence="6">RING-type domain-containing protein</fullName>
    </recommendedName>
</protein>
<dbReference type="PANTHER" id="PTHR22663:SF17">
    <property type="entry name" value="RING FINGER PROTEIN NARYA-RELATED"/>
    <property type="match status" value="1"/>
</dbReference>
<evidence type="ECO:0000256" key="2">
    <source>
        <dbReference type="ARBA" id="ARBA00022771"/>
    </source>
</evidence>
<dbReference type="GO" id="GO:0007129">
    <property type="term" value="P:homologous chromosome pairing at meiosis"/>
    <property type="evidence" value="ECO:0007669"/>
    <property type="project" value="TreeGrafter"/>
</dbReference>
<dbReference type="InterPro" id="IPR013083">
    <property type="entry name" value="Znf_RING/FYVE/PHD"/>
</dbReference>
<dbReference type="OrthoDB" id="6369009at2759"/>
<keyword evidence="2 5" id="KW-0863">Zinc-finger</keyword>
<dbReference type="EnsemblMetazoa" id="tetur11g01290.1">
    <property type="protein sequence ID" value="tetur11g01290.1"/>
    <property type="gene ID" value="tetur11g01290"/>
</dbReference>
<dbReference type="PANTHER" id="PTHR22663">
    <property type="entry name" value="RING FINGER PROTEIN NARYA-RELATED"/>
    <property type="match status" value="1"/>
</dbReference>
<dbReference type="PROSITE" id="PS50089">
    <property type="entry name" value="ZF_RING_2"/>
    <property type="match status" value="1"/>
</dbReference>
<dbReference type="GO" id="GO:0019789">
    <property type="term" value="F:SUMO transferase activity"/>
    <property type="evidence" value="ECO:0007669"/>
    <property type="project" value="InterPro"/>
</dbReference>
<dbReference type="Proteomes" id="UP000015104">
    <property type="component" value="Unassembled WGS sequence"/>
</dbReference>
<reference evidence="7" key="2">
    <citation type="submission" date="2015-06" db="UniProtKB">
        <authorList>
            <consortium name="EnsemblMetazoa"/>
        </authorList>
    </citation>
    <scope>IDENTIFICATION</scope>
</reference>
<sequence length="337" mass="38659">MFRVFCNGCYTLYSKEKLFSLTSCGHIYCSACLPHGNRATCKICKKKFARVNISRNMPEGTQMLFKDLRKTYQSVHKVVRFQCDQNDQFTLHLLRENERLKRLVSCFKKRANYLLNHLSGSNSAEITRRMYTTIKQEPVDTYTSSEYFLPEDCNENHDEEMKENVDKNDQLAGVDWNDNIDINDDKAALQKNLINNHLMSFKNYPGPSTHQGVGQVGLSQEMKPYGLGINMNKNLSEMMDKSNYLSNYQNSTQWNQPNQLNRLGLDSGVNKFSNIPTRQTTIDQFLSRGNNLINNVNHFPLINPSMCNIGPGNYPNTVLSTRSIDSKTVNNPFTSNQ</sequence>
<dbReference type="PROSITE" id="PS00518">
    <property type="entry name" value="ZF_RING_1"/>
    <property type="match status" value="1"/>
</dbReference>
<dbReference type="GO" id="GO:0008270">
    <property type="term" value="F:zinc ion binding"/>
    <property type="evidence" value="ECO:0007669"/>
    <property type="project" value="UniProtKB-KW"/>
</dbReference>
<evidence type="ECO:0000313" key="7">
    <source>
        <dbReference type="EnsemblMetazoa" id="tetur11g01290.1"/>
    </source>
</evidence>
<evidence type="ECO:0000259" key="6">
    <source>
        <dbReference type="PROSITE" id="PS50089"/>
    </source>
</evidence>
<dbReference type="GO" id="GO:0007131">
    <property type="term" value="P:reciprocal meiotic recombination"/>
    <property type="evidence" value="ECO:0007669"/>
    <property type="project" value="InterPro"/>
</dbReference>